<gene>
    <name evidence="4" type="ORF">EZS27_015357</name>
</gene>
<dbReference type="InterPro" id="IPR025178">
    <property type="entry name" value="Lnb_N"/>
</dbReference>
<keyword evidence="1" id="KW-0812">Transmembrane</keyword>
<feature type="transmembrane region" description="Helical" evidence="1">
    <location>
        <begin position="306"/>
        <end position="326"/>
    </location>
</feature>
<organism evidence="4">
    <name type="scientific">termite gut metagenome</name>
    <dbReference type="NCBI Taxonomy" id="433724"/>
    <lineage>
        <taxon>unclassified sequences</taxon>
        <taxon>metagenomes</taxon>
        <taxon>organismal metagenomes</taxon>
    </lineage>
</organism>
<feature type="domain" description="Lnb N-terminal periplasmic" evidence="2">
    <location>
        <begin position="17"/>
        <end position="150"/>
    </location>
</feature>
<feature type="transmembrane region" description="Helical" evidence="1">
    <location>
        <begin position="251"/>
        <end position="269"/>
    </location>
</feature>
<dbReference type="AlphaFoldDB" id="A0A5J4RU36"/>
<name>A0A5J4RU36_9ZZZZ</name>
<dbReference type="Pfam" id="PF25221">
    <property type="entry name" value="5TMH_Lnb"/>
    <property type="match status" value="1"/>
</dbReference>
<dbReference type="Pfam" id="PF13387">
    <property type="entry name" value="Lnb_N"/>
    <property type="match status" value="1"/>
</dbReference>
<evidence type="ECO:0000259" key="2">
    <source>
        <dbReference type="Pfam" id="PF13387"/>
    </source>
</evidence>
<keyword evidence="1" id="KW-0472">Membrane</keyword>
<feature type="transmembrane region" description="Helical" evidence="1">
    <location>
        <begin position="281"/>
        <end position="300"/>
    </location>
</feature>
<feature type="domain" description="Lnb-like transmembrane" evidence="3">
    <location>
        <begin position="246"/>
        <end position="384"/>
    </location>
</feature>
<dbReference type="EMBL" id="SNRY01000787">
    <property type="protein sequence ID" value="KAA6336483.1"/>
    <property type="molecule type" value="Genomic_DNA"/>
</dbReference>
<sequence>MFSTDVSARASVFVDATADSIRFSLLTCGAGEEPYSLFGHTAVRYECPKKHIDSVFNYGIFDFDAPNFIWRFVKGETDYSLGVVDYRHFAAEYIYYNRTVWEQTLNLTAEEKRALAALLTENARSENRIYRYNFLYDNCATRPRDKIEECLNGEIHYINNHKGRTFRDIIYEYTSTSQWVRFGIDICLGSEADKQIDDDRLKMFAPLYLMSYVASATITDNDGQRPLVSGTSMLIEEDKTDVSAGFPLTPLQAALLLLLIVVFATIVELRKQKCLWGLDMILFVVYGICGCLITFLMFFSEHPAVSPNYLIFVFHPLHILCVPFMIRREIKGQRNLYHLLNVIVLTLFIVLWAIIPQRFNLAVLPLSLCLLLRSASNLILNYKHTQ</sequence>
<protein>
    <submittedName>
        <fullName evidence="4">Uncharacterized protein</fullName>
    </submittedName>
</protein>
<proteinExistence type="predicted"/>
<accession>A0A5J4RU36</accession>
<keyword evidence="1" id="KW-1133">Transmembrane helix</keyword>
<feature type="transmembrane region" description="Helical" evidence="1">
    <location>
        <begin position="361"/>
        <end position="380"/>
    </location>
</feature>
<comment type="caution">
    <text evidence="4">The sequence shown here is derived from an EMBL/GenBank/DDBJ whole genome shotgun (WGS) entry which is preliminary data.</text>
</comment>
<feature type="transmembrane region" description="Helical" evidence="1">
    <location>
        <begin position="338"/>
        <end position="355"/>
    </location>
</feature>
<dbReference type="InterPro" id="IPR057436">
    <property type="entry name" value="5TMH_Lnb"/>
</dbReference>
<reference evidence="4" key="1">
    <citation type="submission" date="2019-03" db="EMBL/GenBank/DDBJ databases">
        <title>Single cell metagenomics reveals metabolic interactions within the superorganism composed of flagellate Streblomastix strix and complex community of Bacteroidetes bacteria on its surface.</title>
        <authorList>
            <person name="Treitli S.C."/>
            <person name="Kolisko M."/>
            <person name="Husnik F."/>
            <person name="Keeling P."/>
            <person name="Hampl V."/>
        </authorList>
    </citation>
    <scope>NUCLEOTIDE SEQUENCE</scope>
    <source>
        <strain evidence="4">STM</strain>
    </source>
</reference>
<evidence type="ECO:0000256" key="1">
    <source>
        <dbReference type="SAM" id="Phobius"/>
    </source>
</evidence>
<evidence type="ECO:0000259" key="3">
    <source>
        <dbReference type="Pfam" id="PF25221"/>
    </source>
</evidence>
<evidence type="ECO:0000313" key="4">
    <source>
        <dbReference type="EMBL" id="KAA6336483.1"/>
    </source>
</evidence>